<proteinExistence type="predicted"/>
<evidence type="ECO:0008006" key="3">
    <source>
        <dbReference type="Google" id="ProtNLM"/>
    </source>
</evidence>
<evidence type="ECO:0000313" key="2">
    <source>
        <dbReference type="EMBL" id="SVD59939.1"/>
    </source>
</evidence>
<keyword evidence="1" id="KW-0812">Transmembrane</keyword>
<organism evidence="2">
    <name type="scientific">marine metagenome</name>
    <dbReference type="NCBI Taxonomy" id="408172"/>
    <lineage>
        <taxon>unclassified sequences</taxon>
        <taxon>metagenomes</taxon>
        <taxon>ecological metagenomes</taxon>
    </lineage>
</organism>
<gene>
    <name evidence="2" type="ORF">METZ01_LOCUS412793</name>
</gene>
<dbReference type="Pfam" id="PF13584">
    <property type="entry name" value="BatD"/>
    <property type="match status" value="1"/>
</dbReference>
<name>A0A382WMR1_9ZZZZ</name>
<dbReference type="EMBL" id="UINC01160999">
    <property type="protein sequence ID" value="SVD59939.1"/>
    <property type="molecule type" value="Genomic_DNA"/>
</dbReference>
<dbReference type="InterPro" id="IPR025738">
    <property type="entry name" value="BatD"/>
</dbReference>
<feature type="transmembrane region" description="Helical" evidence="1">
    <location>
        <begin position="197"/>
        <end position="215"/>
    </location>
</feature>
<feature type="non-terminal residue" evidence="2">
    <location>
        <position position="1"/>
    </location>
</feature>
<protein>
    <recommendedName>
        <fullName evidence="3">Protein BatD</fullName>
    </recommendedName>
</protein>
<dbReference type="PANTHER" id="PTHR40940">
    <property type="entry name" value="PROTEIN BATD-RELATED"/>
    <property type="match status" value="1"/>
</dbReference>
<dbReference type="PANTHER" id="PTHR40940:SF2">
    <property type="entry name" value="BATD"/>
    <property type="match status" value="1"/>
</dbReference>
<accession>A0A382WMR1</accession>
<keyword evidence="1" id="KW-1133">Transmembrane helix</keyword>
<evidence type="ECO:0000256" key="1">
    <source>
        <dbReference type="SAM" id="Phobius"/>
    </source>
</evidence>
<feature type="non-terminal residue" evidence="2">
    <location>
        <position position="276"/>
    </location>
</feature>
<sequence>KQQRWNDFSLFGPPSKKFTVSTNPLELDVQPLPTNSGGKVSPVVGNWDIRSSINSTNIKQDEAVTLKVIISGTGNIQAVDITDISFPYELEVFEPEIQVKDNPLRDKIGGEKQFEWVLIPRFAGDIYIPKVEFIYFNPRTEKWMPQYTSKYHLNVAPNEKASVSTLGLSKEEVALMGEDIRFLDESKPKWRDRNRRLFSGTALTLLFLSGVVFVFPNSLSATREKLDRSSGNRQARRALKSALKILDSSGKSPEDIYTHIYKAVVSFINHKIGSRK</sequence>
<dbReference type="AlphaFoldDB" id="A0A382WMR1"/>
<keyword evidence="1" id="KW-0472">Membrane</keyword>
<reference evidence="2" key="1">
    <citation type="submission" date="2018-05" db="EMBL/GenBank/DDBJ databases">
        <authorList>
            <person name="Lanie J.A."/>
            <person name="Ng W.-L."/>
            <person name="Kazmierczak K.M."/>
            <person name="Andrzejewski T.M."/>
            <person name="Davidsen T.M."/>
            <person name="Wayne K.J."/>
            <person name="Tettelin H."/>
            <person name="Glass J.I."/>
            <person name="Rusch D."/>
            <person name="Podicherti R."/>
            <person name="Tsui H.-C.T."/>
            <person name="Winkler M.E."/>
        </authorList>
    </citation>
    <scope>NUCLEOTIDE SEQUENCE</scope>
</reference>